<dbReference type="SUPFAM" id="SSF50998">
    <property type="entry name" value="Quinoprotein alcohol dehydrogenase-like"/>
    <property type="match status" value="1"/>
</dbReference>
<evidence type="ECO:0000259" key="1">
    <source>
        <dbReference type="Pfam" id="PF13360"/>
    </source>
</evidence>
<dbReference type="PANTHER" id="PTHR34512:SF30">
    <property type="entry name" value="OUTER MEMBRANE PROTEIN ASSEMBLY FACTOR BAMB"/>
    <property type="match status" value="1"/>
</dbReference>
<reference evidence="3" key="1">
    <citation type="journal article" date="2019" name="Int. J. Syst. Evol. Microbiol.">
        <title>The Global Catalogue of Microorganisms (GCM) 10K type strain sequencing project: providing services to taxonomists for standard genome sequencing and annotation.</title>
        <authorList>
            <consortium name="The Broad Institute Genomics Platform"/>
            <consortium name="The Broad Institute Genome Sequencing Center for Infectious Disease"/>
            <person name="Wu L."/>
            <person name="Ma J."/>
        </authorList>
    </citation>
    <scope>NUCLEOTIDE SEQUENCE [LARGE SCALE GENOMIC DNA]</scope>
    <source>
        <strain evidence="3">CGMCC 1.15342</strain>
    </source>
</reference>
<dbReference type="InterPro" id="IPR011047">
    <property type="entry name" value="Quinoprotein_ADH-like_sf"/>
</dbReference>
<gene>
    <name evidence="2" type="ORF">GCM10011386_23870</name>
</gene>
<name>A0ABQ1LX25_9SPHI</name>
<accession>A0ABQ1LX25</accession>
<feature type="domain" description="Pyrrolo-quinoline quinone repeat" evidence="1">
    <location>
        <begin position="298"/>
        <end position="469"/>
    </location>
</feature>
<dbReference type="Pfam" id="PF13360">
    <property type="entry name" value="PQQ_2"/>
    <property type="match status" value="2"/>
</dbReference>
<dbReference type="Gene3D" id="2.130.10.10">
    <property type="entry name" value="YVTN repeat-like/Quinoprotein amine dehydrogenase"/>
    <property type="match status" value="1"/>
</dbReference>
<dbReference type="Proteomes" id="UP000597338">
    <property type="component" value="Unassembled WGS sequence"/>
</dbReference>
<evidence type="ECO:0000313" key="2">
    <source>
        <dbReference type="EMBL" id="GGC31113.1"/>
    </source>
</evidence>
<dbReference type="InterPro" id="IPR002372">
    <property type="entry name" value="PQQ_rpt_dom"/>
</dbReference>
<evidence type="ECO:0000313" key="3">
    <source>
        <dbReference type="Proteomes" id="UP000597338"/>
    </source>
</evidence>
<proteinExistence type="predicted"/>
<keyword evidence="3" id="KW-1185">Reference proteome</keyword>
<comment type="caution">
    <text evidence="2">The sequence shown here is derived from an EMBL/GenBank/DDBJ whole genome shotgun (WGS) entry which is preliminary data.</text>
</comment>
<sequence length="621" mass="67140">MKKLLVTPLVAFLLTAYGQKKDQPNITYDLGGKIEFMTLTEAGVLVVAGGGGLAGIKPGASAPHFVFQEYGKVKQEELEFVPMSPYVIVNQGGMLGSKKTVIDVVSGKMLFATEENGWKLVAKARVFLPQNKLVVVGNRTRAEKDMLAVGIYDLATGKQEGFSSLDAGAGKVRMGNSVPVSSGEPYLSGNQVLVPTTKNLICADFSDGKILWEADLDKITWLVADKSGNEIYGFEERPNGDTRIHKVSNSGDQLWKQERKIKGKVTRFEILPQGLAVVSDVDNSDKKGIAGKLAGASESKISFLSAATGEDLWEKAPKTKGFVQHFYIVDDGILFGIYEGGINKISFDGKALFKKPLNTGENIHTMALTPRGLIYITDTDADIFNLTTGESIWSKPIKYKKAKAVASTYDKANQRYLISTGDEVVAIDERTGDISTFASIAFKEKEAPTSMMVRNGGILLTSSQNLMLVGFDGKDIFHAYHKSPGQSGFVKAATGVLAVASMAMSAAAAYQGGRYGHYAGSNMLNSYGEEMKAYQEGFANVASASFAEMNKRFRATAATQNAQFILTDLDGGVGLVRVGKDTGEVEKEIVLRDKKPEYQVDELGGMLYYKSKANEISAYGL</sequence>
<dbReference type="InterPro" id="IPR015943">
    <property type="entry name" value="WD40/YVTN_repeat-like_dom_sf"/>
</dbReference>
<dbReference type="PANTHER" id="PTHR34512">
    <property type="entry name" value="CELL SURFACE PROTEIN"/>
    <property type="match status" value="1"/>
</dbReference>
<dbReference type="EMBL" id="BMIK01000007">
    <property type="protein sequence ID" value="GGC31113.1"/>
    <property type="molecule type" value="Genomic_DNA"/>
</dbReference>
<dbReference type="RefSeq" id="WP_188750950.1">
    <property type="nucleotide sequence ID" value="NZ_BMIK01000007.1"/>
</dbReference>
<organism evidence="2 3">
    <name type="scientific">Parapedobacter defluvii</name>
    <dbReference type="NCBI Taxonomy" id="2045106"/>
    <lineage>
        <taxon>Bacteria</taxon>
        <taxon>Pseudomonadati</taxon>
        <taxon>Bacteroidota</taxon>
        <taxon>Sphingobacteriia</taxon>
        <taxon>Sphingobacteriales</taxon>
        <taxon>Sphingobacteriaceae</taxon>
        <taxon>Parapedobacter</taxon>
    </lineage>
</organism>
<feature type="domain" description="Pyrrolo-quinoline quinone repeat" evidence="1">
    <location>
        <begin position="153"/>
        <end position="260"/>
    </location>
</feature>
<protein>
    <recommendedName>
        <fullName evidence="1">Pyrrolo-quinoline quinone repeat domain-containing protein</fullName>
    </recommendedName>
</protein>